<accession>A0AAD7X130</accession>
<dbReference type="EMBL" id="JAINUG010000005">
    <property type="protein sequence ID" value="KAJ8416592.1"/>
    <property type="molecule type" value="Genomic_DNA"/>
</dbReference>
<comment type="caution">
    <text evidence="2">The sequence shown here is derived from an EMBL/GenBank/DDBJ whole genome shotgun (WGS) entry which is preliminary data.</text>
</comment>
<sequence length="106" mass="11681">MRQGRRQRQDNARGVSEETDENTYAFLVSETQPGHGVTRKGLMVDTGATSHIITDLARFKSFDDRFQVCDTLRGAGRWHEMQGVAGAEETRRCVWSTAGGGASAPH</sequence>
<keyword evidence="3" id="KW-1185">Reference proteome</keyword>
<proteinExistence type="predicted"/>
<evidence type="ECO:0000313" key="3">
    <source>
        <dbReference type="Proteomes" id="UP001221898"/>
    </source>
</evidence>
<evidence type="ECO:0000256" key="1">
    <source>
        <dbReference type="SAM" id="MobiDB-lite"/>
    </source>
</evidence>
<protein>
    <submittedName>
        <fullName evidence="2">Uncharacterized protein</fullName>
    </submittedName>
</protein>
<evidence type="ECO:0000313" key="2">
    <source>
        <dbReference type="EMBL" id="KAJ8416592.1"/>
    </source>
</evidence>
<organism evidence="2 3">
    <name type="scientific">Aldrovandia affinis</name>
    <dbReference type="NCBI Taxonomy" id="143900"/>
    <lineage>
        <taxon>Eukaryota</taxon>
        <taxon>Metazoa</taxon>
        <taxon>Chordata</taxon>
        <taxon>Craniata</taxon>
        <taxon>Vertebrata</taxon>
        <taxon>Euteleostomi</taxon>
        <taxon>Actinopterygii</taxon>
        <taxon>Neopterygii</taxon>
        <taxon>Teleostei</taxon>
        <taxon>Notacanthiformes</taxon>
        <taxon>Halosauridae</taxon>
        <taxon>Aldrovandia</taxon>
    </lineage>
</organism>
<dbReference type="Proteomes" id="UP001221898">
    <property type="component" value="Unassembled WGS sequence"/>
</dbReference>
<dbReference type="AlphaFoldDB" id="A0AAD7X130"/>
<feature type="region of interest" description="Disordered" evidence="1">
    <location>
        <begin position="1"/>
        <end position="23"/>
    </location>
</feature>
<reference evidence="2" key="1">
    <citation type="journal article" date="2023" name="Science">
        <title>Genome structures resolve the early diversification of teleost fishes.</title>
        <authorList>
            <person name="Parey E."/>
            <person name="Louis A."/>
            <person name="Montfort J."/>
            <person name="Bouchez O."/>
            <person name="Roques C."/>
            <person name="Iampietro C."/>
            <person name="Lluch J."/>
            <person name="Castinel A."/>
            <person name="Donnadieu C."/>
            <person name="Desvignes T."/>
            <person name="Floi Bucao C."/>
            <person name="Jouanno E."/>
            <person name="Wen M."/>
            <person name="Mejri S."/>
            <person name="Dirks R."/>
            <person name="Jansen H."/>
            <person name="Henkel C."/>
            <person name="Chen W.J."/>
            <person name="Zahm M."/>
            <person name="Cabau C."/>
            <person name="Klopp C."/>
            <person name="Thompson A.W."/>
            <person name="Robinson-Rechavi M."/>
            <person name="Braasch I."/>
            <person name="Lecointre G."/>
            <person name="Bobe J."/>
            <person name="Postlethwait J.H."/>
            <person name="Berthelot C."/>
            <person name="Roest Crollius H."/>
            <person name="Guiguen Y."/>
        </authorList>
    </citation>
    <scope>NUCLEOTIDE SEQUENCE</scope>
    <source>
        <strain evidence="2">NC1722</strain>
    </source>
</reference>
<gene>
    <name evidence="2" type="ORF">AAFF_G00324700</name>
</gene>
<name>A0AAD7X130_9TELE</name>